<accession>A0A0A1MUT5</accession>
<evidence type="ECO:0000313" key="3">
    <source>
        <dbReference type="Proteomes" id="UP000040453"/>
    </source>
</evidence>
<feature type="domain" description="AB hydrolase-1" evidence="1">
    <location>
        <begin position="5"/>
        <end position="221"/>
    </location>
</feature>
<dbReference type="InterPro" id="IPR052897">
    <property type="entry name" value="Sec-Metab_Biosynth_Hydrolase"/>
</dbReference>
<evidence type="ECO:0000259" key="1">
    <source>
        <dbReference type="Pfam" id="PF12697"/>
    </source>
</evidence>
<dbReference type="Gene3D" id="3.40.50.1820">
    <property type="entry name" value="alpha/beta hydrolase"/>
    <property type="match status" value="1"/>
</dbReference>
<dbReference type="AlphaFoldDB" id="A0A0A1MUT5"/>
<keyword evidence="2" id="KW-0378">Hydrolase</keyword>
<dbReference type="Proteomes" id="UP000040453">
    <property type="component" value="Unassembled WGS sequence"/>
</dbReference>
<name>A0A0A1MUT5_9BACI</name>
<dbReference type="InterPro" id="IPR029058">
    <property type="entry name" value="AB_hydrolase_fold"/>
</dbReference>
<dbReference type="SUPFAM" id="SSF53474">
    <property type="entry name" value="alpha/beta-Hydrolases"/>
    <property type="match status" value="1"/>
</dbReference>
<reference evidence="2 3" key="1">
    <citation type="submission" date="2014-11" db="EMBL/GenBank/DDBJ databases">
        <authorList>
            <person name="Urmite Genomes Urmite Genomes"/>
        </authorList>
    </citation>
    <scope>NUCLEOTIDE SEQUENCE [LARGE SCALE GENOMIC DNA]</scope>
    <source>
        <strain evidence="2 3">Oc5</strain>
    </source>
</reference>
<dbReference type="OrthoDB" id="2972445at2"/>
<dbReference type="STRING" id="545501.BN997_02566"/>
<organism evidence="2 3">
    <name type="scientific">Oceanobacillus oncorhynchi</name>
    <dbReference type="NCBI Taxonomy" id="545501"/>
    <lineage>
        <taxon>Bacteria</taxon>
        <taxon>Bacillati</taxon>
        <taxon>Bacillota</taxon>
        <taxon>Bacilli</taxon>
        <taxon>Bacillales</taxon>
        <taxon>Bacillaceae</taxon>
        <taxon>Oceanobacillus</taxon>
    </lineage>
</organism>
<sequence>MELNVVLVHSPIVGPNTWAPVSRELRRRDIRTIVPTLPSIIEKSTPIWTQHVQGVAKRLEAISNNQPIVLVGHSGAGPLLPAINAYSPHPIAANIFVDASLPHGGKSQLEEMKTSSSALASSLKNHLEAGKFYPEWTDKELSEIIPDGFRQGVLAETRPMGLPFFEEPMPYYPNWPDVPCGYIKFSQAYTEPAEKAQSYGWRYDEFDAGHFHMLVEPKAVSDSLINLIGLLCPQ</sequence>
<gene>
    <name evidence="2" type="ORF">BN997_02566</name>
</gene>
<dbReference type="EMBL" id="CDGG01000001">
    <property type="protein sequence ID" value="CEI82681.1"/>
    <property type="molecule type" value="Genomic_DNA"/>
</dbReference>
<dbReference type="Pfam" id="PF12697">
    <property type="entry name" value="Abhydrolase_6"/>
    <property type="match status" value="1"/>
</dbReference>
<keyword evidence="3" id="KW-1185">Reference proteome</keyword>
<dbReference type="RefSeq" id="WP_042532665.1">
    <property type="nucleotide sequence ID" value="NZ_CDGG01000001.1"/>
</dbReference>
<dbReference type="InterPro" id="IPR000073">
    <property type="entry name" value="AB_hydrolase_1"/>
</dbReference>
<protein>
    <submittedName>
        <fullName evidence="2">Alpha/beta hydrolase family protein</fullName>
    </submittedName>
</protein>
<dbReference type="GO" id="GO:0016787">
    <property type="term" value="F:hydrolase activity"/>
    <property type="evidence" value="ECO:0007669"/>
    <property type="project" value="UniProtKB-KW"/>
</dbReference>
<evidence type="ECO:0000313" key="2">
    <source>
        <dbReference type="EMBL" id="CEI82681.1"/>
    </source>
</evidence>
<dbReference type="PANTHER" id="PTHR37017:SF11">
    <property type="entry name" value="ESTERASE_LIPASE_THIOESTERASE DOMAIN-CONTAINING PROTEIN"/>
    <property type="match status" value="1"/>
</dbReference>
<proteinExistence type="predicted"/>
<dbReference type="PANTHER" id="PTHR37017">
    <property type="entry name" value="AB HYDROLASE-1 DOMAIN-CONTAINING PROTEIN-RELATED"/>
    <property type="match status" value="1"/>
</dbReference>